<accession>A0ABT1LC14</accession>
<evidence type="ECO:0000313" key="5">
    <source>
        <dbReference type="EMBL" id="MCP8939045.1"/>
    </source>
</evidence>
<dbReference type="Gene3D" id="3.30.70.2740">
    <property type="match status" value="1"/>
</dbReference>
<comment type="caution">
    <text evidence="5">The sequence shown here is derived from an EMBL/GenBank/DDBJ whole genome shotgun (WGS) entry which is preliminary data.</text>
</comment>
<name>A0ABT1LC14_9HYPH</name>
<evidence type="ECO:0000313" key="6">
    <source>
        <dbReference type="Proteomes" id="UP001205890"/>
    </source>
</evidence>
<dbReference type="Gene3D" id="3.30.70.2190">
    <property type="match status" value="1"/>
</dbReference>
<dbReference type="InterPro" id="IPR016169">
    <property type="entry name" value="FAD-bd_PCMH_sub2"/>
</dbReference>
<dbReference type="Gene3D" id="3.30.43.10">
    <property type="entry name" value="Uridine Diphospho-n-acetylenolpyruvylglucosamine Reductase, domain 2"/>
    <property type="match status" value="1"/>
</dbReference>
<keyword evidence="6" id="KW-1185">Reference proteome</keyword>
<keyword evidence="2" id="KW-0285">Flavoprotein</keyword>
<sequence length="478" mass="50908">MDGPRPPARPPLPADLAARLAAIVGDRYVVTDANDMAGYLVEWRGLFRGRAAAVVRPGSTREVAEVLAYANREGVAVVPQGGNTSLVGGSIPFERGDEIVLSLTRLDRVREVDPLSDTMTVEAGVTLLRAQQAAESADRLFPLSLASEGACTIGGNLGSNAGGTAVLAYGNARELVLGLEVVLADGRVWNGLGKLRKDNTGYDLRHLFIGSEGTLGVITAAVLKLFPRPRSVVTSFCGVPSPRAALDLLAAAKAHVGSAVTTFELIPRFGVDTVVTHMGCRDPLAGRHAWYVLMEWSSPSDPGLQERCETLLAASIEAGTVEDATVAVSLDQRDALWRVREALSEAQGFEGGSIKHDISLPVARVPEFIEEVNEALSRLVPGCRPMPFGHLGDGNLHFNVTQPVGADKAAFLARWGEVNELVHGYVARYGGSISAEHGIGRLKRDLLPRFKDPVAMDLMRALKATLDPNSILNPGKVL</sequence>
<dbReference type="Pfam" id="PF01565">
    <property type="entry name" value="FAD_binding_4"/>
    <property type="match status" value="1"/>
</dbReference>
<protein>
    <submittedName>
        <fullName evidence="5">FAD-binding oxidoreductase</fullName>
    </submittedName>
</protein>
<reference evidence="5 6" key="1">
    <citation type="submission" date="2022-07" db="EMBL/GenBank/DDBJ databases">
        <authorList>
            <person name="Li W.-J."/>
            <person name="Deng Q.-Q."/>
        </authorList>
    </citation>
    <scope>NUCLEOTIDE SEQUENCE [LARGE SCALE GENOMIC DNA]</scope>
    <source>
        <strain evidence="5 6">SYSU M60028</strain>
    </source>
</reference>
<dbReference type="InterPro" id="IPR016167">
    <property type="entry name" value="FAD-bd_PCMH_sub1"/>
</dbReference>
<dbReference type="InterPro" id="IPR016164">
    <property type="entry name" value="FAD-linked_Oxase-like_C"/>
</dbReference>
<dbReference type="InterPro" id="IPR016171">
    <property type="entry name" value="Vanillyl_alc_oxidase_C-sub2"/>
</dbReference>
<dbReference type="PANTHER" id="PTHR43716">
    <property type="entry name" value="D-2-HYDROXYGLUTARATE DEHYDROGENASE, MITOCHONDRIAL"/>
    <property type="match status" value="1"/>
</dbReference>
<evidence type="ECO:0000259" key="4">
    <source>
        <dbReference type="PROSITE" id="PS51387"/>
    </source>
</evidence>
<dbReference type="SUPFAM" id="SSF55103">
    <property type="entry name" value="FAD-linked oxidases, C-terminal domain"/>
    <property type="match status" value="1"/>
</dbReference>
<evidence type="ECO:0000256" key="1">
    <source>
        <dbReference type="ARBA" id="ARBA00008000"/>
    </source>
</evidence>
<gene>
    <name evidence="5" type="ORF">NK718_11005</name>
</gene>
<dbReference type="InterPro" id="IPR004113">
    <property type="entry name" value="FAD-bd_oxidored_4_C"/>
</dbReference>
<dbReference type="EMBL" id="JANCLU010000009">
    <property type="protein sequence ID" value="MCP8939045.1"/>
    <property type="molecule type" value="Genomic_DNA"/>
</dbReference>
<comment type="similarity">
    <text evidence="1">Belongs to the FAD-binding oxidoreductase/transferase type 4 family.</text>
</comment>
<proteinExistence type="inferred from homology"/>
<evidence type="ECO:0000256" key="3">
    <source>
        <dbReference type="ARBA" id="ARBA00022827"/>
    </source>
</evidence>
<dbReference type="RefSeq" id="WP_254741791.1">
    <property type="nucleotide sequence ID" value="NZ_JANCLU010000009.1"/>
</dbReference>
<evidence type="ECO:0000256" key="2">
    <source>
        <dbReference type="ARBA" id="ARBA00022630"/>
    </source>
</evidence>
<keyword evidence="3" id="KW-0274">FAD</keyword>
<dbReference type="Gene3D" id="3.30.465.10">
    <property type="match status" value="1"/>
</dbReference>
<dbReference type="Pfam" id="PF02913">
    <property type="entry name" value="FAD-oxidase_C"/>
    <property type="match status" value="1"/>
</dbReference>
<dbReference type="Gene3D" id="1.10.45.10">
    <property type="entry name" value="Vanillyl-alcohol Oxidase, Chain A, domain 4"/>
    <property type="match status" value="1"/>
</dbReference>
<dbReference type="InterPro" id="IPR016166">
    <property type="entry name" value="FAD-bd_PCMH"/>
</dbReference>
<dbReference type="PANTHER" id="PTHR43716:SF2">
    <property type="entry name" value="BLL6224 PROTEIN"/>
    <property type="match status" value="1"/>
</dbReference>
<organism evidence="5 6">
    <name type="scientific">Alsobacter ponti</name>
    <dbReference type="NCBI Taxonomy" id="2962936"/>
    <lineage>
        <taxon>Bacteria</taxon>
        <taxon>Pseudomonadati</taxon>
        <taxon>Pseudomonadota</taxon>
        <taxon>Alphaproteobacteria</taxon>
        <taxon>Hyphomicrobiales</taxon>
        <taxon>Alsobacteraceae</taxon>
        <taxon>Alsobacter</taxon>
    </lineage>
</organism>
<feature type="domain" description="FAD-binding PCMH-type" evidence="4">
    <location>
        <begin position="47"/>
        <end position="228"/>
    </location>
</feature>
<dbReference type="InterPro" id="IPR051264">
    <property type="entry name" value="FAD-oxidored/transferase_4"/>
</dbReference>
<dbReference type="InterPro" id="IPR036318">
    <property type="entry name" value="FAD-bd_PCMH-like_sf"/>
</dbReference>
<dbReference type="InterPro" id="IPR006094">
    <property type="entry name" value="Oxid_FAD_bind_N"/>
</dbReference>
<dbReference type="SUPFAM" id="SSF56176">
    <property type="entry name" value="FAD-binding/transporter-associated domain-like"/>
    <property type="match status" value="1"/>
</dbReference>
<dbReference type="PROSITE" id="PS51387">
    <property type="entry name" value="FAD_PCMH"/>
    <property type="match status" value="1"/>
</dbReference>
<dbReference type="Proteomes" id="UP001205890">
    <property type="component" value="Unassembled WGS sequence"/>
</dbReference>